<dbReference type="EMBL" id="NIZV01000130">
    <property type="protein sequence ID" value="RSM06101.1"/>
    <property type="molecule type" value="Genomic_DNA"/>
</dbReference>
<organism evidence="2 3">
    <name type="scientific">Fusarium ambrosium</name>
    <dbReference type="NCBI Taxonomy" id="131363"/>
    <lineage>
        <taxon>Eukaryota</taxon>
        <taxon>Fungi</taxon>
        <taxon>Dikarya</taxon>
        <taxon>Ascomycota</taxon>
        <taxon>Pezizomycotina</taxon>
        <taxon>Sordariomycetes</taxon>
        <taxon>Hypocreomycetidae</taxon>
        <taxon>Hypocreales</taxon>
        <taxon>Nectriaceae</taxon>
        <taxon>Fusarium</taxon>
        <taxon>Fusarium solani species complex</taxon>
    </lineage>
</organism>
<comment type="caution">
    <text evidence="2">The sequence shown here is derived from an EMBL/GenBank/DDBJ whole genome shotgun (WGS) entry which is preliminary data.</text>
</comment>
<sequence>MPRAIKFLPLGIPTHRVPPHFPYFQPHDPRERPVAEMRTREGNQDKTKQKDKQEISLTLPLLCPAIIPYHASHHNPFETLPICFILTRLSLQKLQHHNVMLSDLKSHPKTIPLLL</sequence>
<accession>A0A428TVL5</accession>
<dbReference type="AlphaFoldDB" id="A0A428TVL5"/>
<dbReference type="Proteomes" id="UP000288429">
    <property type="component" value="Unassembled WGS sequence"/>
</dbReference>
<evidence type="ECO:0000313" key="3">
    <source>
        <dbReference type="Proteomes" id="UP000288429"/>
    </source>
</evidence>
<protein>
    <submittedName>
        <fullName evidence="2">Uncharacterized protein</fullName>
    </submittedName>
</protein>
<feature type="compositionally biased region" description="Basic and acidic residues" evidence="1">
    <location>
        <begin position="27"/>
        <end position="53"/>
    </location>
</feature>
<reference evidence="2 3" key="1">
    <citation type="submission" date="2017-06" db="EMBL/GenBank/DDBJ databases">
        <title>Cmopartive genomic analysis of Ambrosia Fusariam Clade fungi.</title>
        <authorList>
            <person name="Stajich J.E."/>
            <person name="Carrillo J."/>
            <person name="Kijimoto T."/>
            <person name="Eskalen A."/>
            <person name="O'Donnell K."/>
            <person name="Kasson M."/>
        </authorList>
    </citation>
    <scope>NUCLEOTIDE SEQUENCE [LARGE SCALE GENOMIC DNA]</scope>
    <source>
        <strain evidence="2 3">NRRL 20438</strain>
    </source>
</reference>
<evidence type="ECO:0000256" key="1">
    <source>
        <dbReference type="SAM" id="MobiDB-lite"/>
    </source>
</evidence>
<keyword evidence="3" id="KW-1185">Reference proteome</keyword>
<feature type="region of interest" description="Disordered" evidence="1">
    <location>
        <begin position="19"/>
        <end position="53"/>
    </location>
</feature>
<proteinExistence type="predicted"/>
<name>A0A428TVL5_9HYPO</name>
<evidence type="ECO:0000313" key="2">
    <source>
        <dbReference type="EMBL" id="RSM06101.1"/>
    </source>
</evidence>
<gene>
    <name evidence="2" type="ORF">CDV31_009277</name>
</gene>